<dbReference type="AlphaFoldDB" id="A0A139LS94"/>
<gene>
    <name evidence="7" type="ORF">HMPREF2531_00847</name>
</gene>
<feature type="transmembrane region" description="Helical" evidence="6">
    <location>
        <begin position="134"/>
        <end position="154"/>
    </location>
</feature>
<name>A0A139LS94_9BACE</name>
<evidence type="ECO:0000313" key="8">
    <source>
        <dbReference type="Proteomes" id="UP000070319"/>
    </source>
</evidence>
<keyword evidence="2" id="KW-1003">Cell membrane</keyword>
<reference evidence="7 8" key="1">
    <citation type="submission" date="2016-02" db="EMBL/GenBank/DDBJ databases">
        <authorList>
            <person name="Wen L."/>
            <person name="He K."/>
            <person name="Yang H."/>
        </authorList>
    </citation>
    <scope>NUCLEOTIDE SEQUENCE [LARGE SCALE GENOMIC DNA]</scope>
    <source>
        <strain evidence="7 8">KLE1704</strain>
    </source>
</reference>
<dbReference type="PATRIC" id="fig|329854.7.peg.852"/>
<evidence type="ECO:0000313" key="7">
    <source>
        <dbReference type="EMBL" id="KXT54314.1"/>
    </source>
</evidence>
<protein>
    <submittedName>
        <fullName evidence="7">Polysaccharide biosynthesis protein</fullName>
    </submittedName>
</protein>
<feature type="transmembrane region" description="Helical" evidence="6">
    <location>
        <begin position="345"/>
        <end position="366"/>
    </location>
</feature>
<feature type="transmembrane region" description="Helical" evidence="6">
    <location>
        <begin position="378"/>
        <end position="400"/>
    </location>
</feature>
<proteinExistence type="predicted"/>
<keyword evidence="4 6" id="KW-1133">Transmembrane helix</keyword>
<dbReference type="PANTHER" id="PTHR30250">
    <property type="entry name" value="PST FAMILY PREDICTED COLANIC ACID TRANSPORTER"/>
    <property type="match status" value="1"/>
</dbReference>
<evidence type="ECO:0000256" key="3">
    <source>
        <dbReference type="ARBA" id="ARBA00022692"/>
    </source>
</evidence>
<dbReference type="RefSeq" id="WP_061434242.1">
    <property type="nucleotide sequence ID" value="NZ_KQ968679.1"/>
</dbReference>
<evidence type="ECO:0000256" key="1">
    <source>
        <dbReference type="ARBA" id="ARBA00004651"/>
    </source>
</evidence>
<feature type="transmembrane region" description="Helical" evidence="6">
    <location>
        <begin position="15"/>
        <end position="32"/>
    </location>
</feature>
<sequence length="506" mass="57035">MSRNADNQRIAKNTLLLYFRMLFTMAVSLYTSRVVLNALGVEDFGIYNVVGGIVVMLSFLNGAMAGATQRFLNIELGRKDEKQLKKVFSTSLIIHIGVSIVVLLLAETIGLWFLNTCMNISENRMHAANWVYQYSVAAFIVSVISVPYNATIIAHEKMSAFAYISILEVILKLAIVFILIVAPFDKLILYAFLIFLVGVIIRVVYGIYCKRYFLECKLIDWRPDKQLLKDMLSFSSWTIVGSLGYIFHTQGIAIIMNLFFGATVNAAQGIANQVNSVVKGFVSNFLQALNPQVVKTYAANEMKAMHKLVLRGCQISFYLVAFFAIPLMLEAPMILKIWLREVPEYTIIFVRLVLLLSLCDSFTTLLGTAKGATGKIKIYQMTLTAIGLFHLPFSALFFYLGYPPYYAMYVYLVIILILQLFRIFFVCNSIGLSKKLFFKQVVLRCGVVLVISMCLPLYIHYIGTQSLGNSFLVGISSMISIAIMALLLGFAKDDRLKLLYKIFNKR</sequence>
<dbReference type="GO" id="GO:0005886">
    <property type="term" value="C:plasma membrane"/>
    <property type="evidence" value="ECO:0007669"/>
    <property type="project" value="UniProtKB-SubCell"/>
</dbReference>
<accession>A0A139LS94</accession>
<evidence type="ECO:0000256" key="4">
    <source>
        <dbReference type="ARBA" id="ARBA00022989"/>
    </source>
</evidence>
<comment type="caution">
    <text evidence="7">The sequence shown here is derived from an EMBL/GenBank/DDBJ whole genome shotgun (WGS) entry which is preliminary data.</text>
</comment>
<dbReference type="InterPro" id="IPR050833">
    <property type="entry name" value="Poly_Biosynth_Transport"/>
</dbReference>
<feature type="transmembrane region" description="Helical" evidence="6">
    <location>
        <begin position="406"/>
        <end position="429"/>
    </location>
</feature>
<feature type="transmembrane region" description="Helical" evidence="6">
    <location>
        <begin position="44"/>
        <end position="66"/>
    </location>
</feature>
<dbReference type="PANTHER" id="PTHR30250:SF26">
    <property type="entry name" value="PSMA PROTEIN"/>
    <property type="match status" value="1"/>
</dbReference>
<feature type="transmembrane region" description="Helical" evidence="6">
    <location>
        <begin position="315"/>
        <end position="339"/>
    </location>
</feature>
<dbReference type="InterPro" id="IPR002797">
    <property type="entry name" value="Polysacc_synth"/>
</dbReference>
<dbReference type="Proteomes" id="UP000070319">
    <property type="component" value="Unassembled WGS sequence"/>
</dbReference>
<feature type="transmembrane region" description="Helical" evidence="6">
    <location>
        <begin position="187"/>
        <end position="208"/>
    </location>
</feature>
<feature type="transmembrane region" description="Helical" evidence="6">
    <location>
        <begin position="441"/>
        <end position="459"/>
    </location>
</feature>
<comment type="subcellular location">
    <subcellularLocation>
        <location evidence="1">Cell membrane</location>
        <topology evidence="1">Multi-pass membrane protein</topology>
    </subcellularLocation>
</comment>
<keyword evidence="3 6" id="KW-0812">Transmembrane</keyword>
<feature type="transmembrane region" description="Helical" evidence="6">
    <location>
        <begin position="87"/>
        <end position="114"/>
    </location>
</feature>
<dbReference type="Pfam" id="PF01943">
    <property type="entry name" value="Polysacc_synt"/>
    <property type="match status" value="1"/>
</dbReference>
<feature type="transmembrane region" description="Helical" evidence="6">
    <location>
        <begin position="471"/>
        <end position="491"/>
    </location>
</feature>
<organism evidence="7">
    <name type="scientific">Bacteroides intestinalis</name>
    <dbReference type="NCBI Taxonomy" id="329854"/>
    <lineage>
        <taxon>Bacteria</taxon>
        <taxon>Pseudomonadati</taxon>
        <taxon>Bacteroidota</taxon>
        <taxon>Bacteroidia</taxon>
        <taxon>Bacteroidales</taxon>
        <taxon>Bacteroidaceae</taxon>
        <taxon>Bacteroides</taxon>
    </lineage>
</organism>
<evidence type="ECO:0000256" key="2">
    <source>
        <dbReference type="ARBA" id="ARBA00022475"/>
    </source>
</evidence>
<dbReference type="EMBL" id="LTDF01000045">
    <property type="protein sequence ID" value="KXT54314.1"/>
    <property type="molecule type" value="Genomic_DNA"/>
</dbReference>
<feature type="transmembrane region" description="Helical" evidence="6">
    <location>
        <begin position="161"/>
        <end position="181"/>
    </location>
</feature>
<keyword evidence="5 6" id="KW-0472">Membrane</keyword>
<evidence type="ECO:0000256" key="5">
    <source>
        <dbReference type="ARBA" id="ARBA00023136"/>
    </source>
</evidence>
<evidence type="ECO:0000256" key="6">
    <source>
        <dbReference type="SAM" id="Phobius"/>
    </source>
</evidence>